<evidence type="ECO:0000313" key="1">
    <source>
        <dbReference type="EMBL" id="ABI34318.1"/>
    </source>
</evidence>
<protein>
    <submittedName>
        <fullName evidence="1">Uncharacterized protein</fullName>
    </submittedName>
</protein>
<proteinExistence type="predicted"/>
<gene>
    <name evidence="1" type="ORF">SDM1_32t00017</name>
</gene>
<accession>Q0KIQ7</accession>
<organism evidence="1">
    <name type="scientific">Solanum demissum</name>
    <name type="common">Wild potato</name>
    <dbReference type="NCBI Taxonomy" id="50514"/>
    <lineage>
        <taxon>Eukaryota</taxon>
        <taxon>Viridiplantae</taxon>
        <taxon>Streptophyta</taxon>
        <taxon>Embryophyta</taxon>
        <taxon>Tracheophyta</taxon>
        <taxon>Spermatophyta</taxon>
        <taxon>Magnoliopsida</taxon>
        <taxon>eudicotyledons</taxon>
        <taxon>Gunneridae</taxon>
        <taxon>Pentapetalae</taxon>
        <taxon>asterids</taxon>
        <taxon>lamiids</taxon>
        <taxon>Solanales</taxon>
        <taxon>Solanaceae</taxon>
        <taxon>Solanoideae</taxon>
        <taxon>Solaneae</taxon>
        <taxon>Solanum</taxon>
    </lineage>
</organism>
<reference evidence="1" key="1">
    <citation type="submission" date="2004-05" db="EMBL/GenBank/DDBJ databases">
        <authorList>
            <person name="Buell R."/>
            <person name="Liu J."/>
            <person name="Childs K."/>
            <person name="Zaborsky J."/>
            <person name="Tallon L."/>
            <person name="Wirtz U."/>
            <person name="Wei F."/>
            <person name="Kuang H."/>
            <person name="Zhang P."/>
            <person name="Marano M."/>
            <person name="Baker B."/>
        </authorList>
    </citation>
    <scope>NUCLEOTIDE SEQUENCE</scope>
</reference>
<name>Q0KIQ7_SOLDE</name>
<sequence>MAPTIIHQQMETEIVQNAVCSLPSPDQSAPSSINAGY</sequence>
<reference evidence="1" key="2">
    <citation type="submission" date="2006-08" db="EMBL/GenBank/DDBJ databases">
        <authorList>
            <person name="Childs K."/>
        </authorList>
    </citation>
    <scope>NUCLEOTIDE SEQUENCE</scope>
</reference>
<dbReference type="EMBL" id="AC149287">
    <property type="protein sequence ID" value="ABI34318.1"/>
    <property type="molecule type" value="Genomic_DNA"/>
</dbReference>
<dbReference type="AlphaFoldDB" id="Q0KIQ7"/>